<sequence>MASSSRKTGESSTAVPITSISESESFYGFEFGTYAYNEIVRSIESSDINANKFVRQIFTACKNDPNPCSVTLGSKHPFELQAFIRATDVPKRGVSEEAALHKILVANKAEKDTLFGVN</sequence>
<organism evidence="1 2">
    <name type="scientific">Helicostylum pulchrum</name>
    <dbReference type="NCBI Taxonomy" id="562976"/>
    <lineage>
        <taxon>Eukaryota</taxon>
        <taxon>Fungi</taxon>
        <taxon>Fungi incertae sedis</taxon>
        <taxon>Mucoromycota</taxon>
        <taxon>Mucoromycotina</taxon>
        <taxon>Mucoromycetes</taxon>
        <taxon>Mucorales</taxon>
        <taxon>Mucorineae</taxon>
        <taxon>Mucoraceae</taxon>
        <taxon>Helicostylum</taxon>
    </lineage>
</organism>
<evidence type="ECO:0000313" key="1">
    <source>
        <dbReference type="EMBL" id="GAA5794761.1"/>
    </source>
</evidence>
<protein>
    <submittedName>
        <fullName evidence="1">Uncharacterized protein</fullName>
    </submittedName>
</protein>
<evidence type="ECO:0000313" key="2">
    <source>
        <dbReference type="Proteomes" id="UP001476247"/>
    </source>
</evidence>
<accession>A0ABP9XIX9</accession>
<name>A0ABP9XIX9_9FUNG</name>
<dbReference type="EMBL" id="BAABUJ010000004">
    <property type="protein sequence ID" value="GAA5794761.1"/>
    <property type="molecule type" value="Genomic_DNA"/>
</dbReference>
<proteinExistence type="predicted"/>
<reference evidence="1 2" key="1">
    <citation type="submission" date="2024-04" db="EMBL/GenBank/DDBJ databases">
        <title>genome sequences of Mucor flavus KT1a and Helicostylum pulchrum KT1b strains isolation_sourced from the surface of a dry-aged beef.</title>
        <authorList>
            <person name="Toyotome T."/>
            <person name="Hosono M."/>
            <person name="Torimaru M."/>
            <person name="Fukuda K."/>
            <person name="Mikami N."/>
        </authorList>
    </citation>
    <scope>NUCLEOTIDE SEQUENCE [LARGE SCALE GENOMIC DNA]</scope>
    <source>
        <strain evidence="1 2">KT1b</strain>
    </source>
</reference>
<keyword evidence="2" id="KW-1185">Reference proteome</keyword>
<gene>
    <name evidence="1" type="ORF">HPULCUR_000107</name>
</gene>
<comment type="caution">
    <text evidence="1">The sequence shown here is derived from an EMBL/GenBank/DDBJ whole genome shotgun (WGS) entry which is preliminary data.</text>
</comment>
<dbReference type="Proteomes" id="UP001476247">
    <property type="component" value="Unassembled WGS sequence"/>
</dbReference>